<evidence type="ECO:0000313" key="7">
    <source>
        <dbReference type="Proteomes" id="UP000827724"/>
    </source>
</evidence>
<dbReference type="PANTHER" id="PTHR48261:SF2">
    <property type="entry name" value="ACETYLGLUCOSAMINYLTRANSFERASE"/>
    <property type="match status" value="1"/>
</dbReference>
<dbReference type="PANTHER" id="PTHR48261">
    <property type="entry name" value="ACETYLGLUCOSAMINYLTRANSFERASE"/>
    <property type="match status" value="1"/>
</dbReference>
<dbReference type="InterPro" id="IPR004263">
    <property type="entry name" value="Exostosin"/>
</dbReference>
<gene>
    <name evidence="6" type="ORF">Trco_001693</name>
</gene>
<organism evidence="6 7">
    <name type="scientific">Trichoderma cornu-damae</name>
    <dbReference type="NCBI Taxonomy" id="654480"/>
    <lineage>
        <taxon>Eukaryota</taxon>
        <taxon>Fungi</taxon>
        <taxon>Dikarya</taxon>
        <taxon>Ascomycota</taxon>
        <taxon>Pezizomycotina</taxon>
        <taxon>Sordariomycetes</taxon>
        <taxon>Hypocreomycetidae</taxon>
        <taxon>Hypocreales</taxon>
        <taxon>Hypocreaceae</taxon>
        <taxon>Trichoderma</taxon>
    </lineage>
</organism>
<comment type="subcellular location">
    <subcellularLocation>
        <location evidence="1">Membrane</location>
    </subcellularLocation>
</comment>
<keyword evidence="3" id="KW-0472">Membrane</keyword>
<dbReference type="GO" id="GO:0016757">
    <property type="term" value="F:glycosyltransferase activity"/>
    <property type="evidence" value="ECO:0007669"/>
    <property type="project" value="InterPro"/>
</dbReference>
<evidence type="ECO:0000256" key="1">
    <source>
        <dbReference type="ARBA" id="ARBA00004370"/>
    </source>
</evidence>
<dbReference type="Proteomes" id="UP000827724">
    <property type="component" value="Unassembled WGS sequence"/>
</dbReference>
<dbReference type="Gene3D" id="3.90.550.10">
    <property type="entry name" value="Spore Coat Polysaccharide Biosynthesis Protein SpsA, Chain A"/>
    <property type="match status" value="1"/>
</dbReference>
<comment type="caution">
    <text evidence="6">The sequence shown here is derived from an EMBL/GenBank/DDBJ whole genome shotgun (WGS) entry which is preliminary data.</text>
</comment>
<keyword evidence="4" id="KW-1015">Disulfide bond</keyword>
<reference evidence="6" key="1">
    <citation type="submission" date="2021-08" db="EMBL/GenBank/DDBJ databases">
        <title>Chromosome-Level Trichoderma cornu-damae using Hi-C Data.</title>
        <authorList>
            <person name="Kim C.S."/>
        </authorList>
    </citation>
    <scope>NUCLEOTIDE SEQUENCE</scope>
    <source>
        <strain evidence="6">KA19-0412C</strain>
    </source>
</reference>
<accession>A0A9P8TXR4</accession>
<feature type="domain" description="Glycosyl transferase 64" evidence="5">
    <location>
        <begin position="101"/>
        <end position="346"/>
    </location>
</feature>
<evidence type="ECO:0000313" key="6">
    <source>
        <dbReference type="EMBL" id="KAH6608347.1"/>
    </source>
</evidence>
<dbReference type="InterPro" id="IPR029044">
    <property type="entry name" value="Nucleotide-diphossugar_trans"/>
</dbReference>
<dbReference type="InterPro" id="IPR015338">
    <property type="entry name" value="GT64_dom"/>
</dbReference>
<protein>
    <submittedName>
        <fullName evidence="6">Glycosyltransferase family 64</fullName>
    </submittedName>
</protein>
<evidence type="ECO:0000256" key="3">
    <source>
        <dbReference type="ARBA" id="ARBA00023136"/>
    </source>
</evidence>
<keyword evidence="7" id="KW-1185">Reference proteome</keyword>
<dbReference type="EMBL" id="JAIWOZ010000002">
    <property type="protein sequence ID" value="KAH6608347.1"/>
    <property type="molecule type" value="Genomic_DNA"/>
</dbReference>
<evidence type="ECO:0000256" key="2">
    <source>
        <dbReference type="ARBA" id="ARBA00022679"/>
    </source>
</evidence>
<dbReference type="SUPFAM" id="SSF53448">
    <property type="entry name" value="Nucleotide-diphospho-sugar transferases"/>
    <property type="match status" value="1"/>
</dbReference>
<evidence type="ECO:0000256" key="4">
    <source>
        <dbReference type="ARBA" id="ARBA00023157"/>
    </source>
</evidence>
<proteinExistence type="predicted"/>
<dbReference type="OrthoDB" id="1733656at2759"/>
<keyword evidence="2" id="KW-0808">Transferase</keyword>
<sequence>MLGSMASCLNWLQARRFRRVTTSLFALALSIVTIALLSSHLGPASSSPAVELSKPASSGSNALGPKFPLCSHRTDPNATWPSESWRAAAESKFGGHLDDKFTIAMSTFHRPKELRRTLTTLLSAKIPSLHEVVVIWNNFDEKEPDGFVSQHGVFVRYRKPVRNSLNEKLWPDPKYRTKAILLSDDDVFYRPEDLEFVFQMWREFGRDRITGALARCASALPSGDWDYNFCSQKERQDVYSIVLTNLAFTHIAFLDHYFSDDPAVAKIRSYVDDAFNCEDIGLNFVASRLTGSGPLLVRGRYQYVNLDPAGGISRKPGHMEARSKCLNIFADALQCMPLVNETGRIEHGVKHNPFNYTMAIGLLATTAIPTITGVGQATSTQKKTNAANEKGKLCLTADVEGGEEDEDYETDFGMPKSQKDTLGHVICALGLERRRGLLNPAR</sequence>
<dbReference type="AlphaFoldDB" id="A0A9P8TXR4"/>
<dbReference type="Pfam" id="PF09258">
    <property type="entry name" value="Glyco_transf_64"/>
    <property type="match status" value="1"/>
</dbReference>
<dbReference type="GO" id="GO:0016020">
    <property type="term" value="C:membrane"/>
    <property type="evidence" value="ECO:0007669"/>
    <property type="project" value="UniProtKB-SubCell"/>
</dbReference>
<name>A0A9P8TXR4_9HYPO</name>
<evidence type="ECO:0000259" key="5">
    <source>
        <dbReference type="Pfam" id="PF09258"/>
    </source>
</evidence>